<comment type="caution">
    <text evidence="13">The sequence shown here is derived from an EMBL/GenBank/DDBJ whole genome shotgun (WGS) entry which is preliminary data.</text>
</comment>
<dbReference type="GO" id="GO:0005869">
    <property type="term" value="C:dynactin complex"/>
    <property type="evidence" value="ECO:0007669"/>
    <property type="project" value="InterPro"/>
</dbReference>
<keyword evidence="5 12" id="KW-0812">Transmembrane</keyword>
<feature type="region of interest" description="Disordered" evidence="11">
    <location>
        <begin position="262"/>
        <end position="282"/>
    </location>
</feature>
<organism evidence="13 14">
    <name type="scientific">Heterostelium pallidum (strain ATCC 26659 / Pp 5 / PN500)</name>
    <name type="common">Cellular slime mold</name>
    <name type="synonym">Polysphondylium pallidum</name>
    <dbReference type="NCBI Taxonomy" id="670386"/>
    <lineage>
        <taxon>Eukaryota</taxon>
        <taxon>Amoebozoa</taxon>
        <taxon>Evosea</taxon>
        <taxon>Eumycetozoa</taxon>
        <taxon>Dictyostelia</taxon>
        <taxon>Acytosteliales</taxon>
        <taxon>Acytosteliaceae</taxon>
        <taxon>Heterostelium</taxon>
    </lineage>
</organism>
<evidence type="ECO:0000256" key="11">
    <source>
        <dbReference type="SAM" id="MobiDB-lite"/>
    </source>
</evidence>
<dbReference type="EMBL" id="ADBJ01000045">
    <property type="protein sequence ID" value="EFA76630.1"/>
    <property type="molecule type" value="Genomic_DNA"/>
</dbReference>
<sequence length="479" mass="53881">MKRVNVAPTNRAPATVAKGGNGNNMLRYYSEDAIGLKVGPQAVLIASLSFIGFVILLHIWVYKQNMSKESKRILNLPDIDPTQPDSFETPDVPEAATIVVDEPELVNENIERVSLVPSKAFAKFANKKLTNDGEDFSDSIYKKPTKRHFKSQTVFDIIPSDATDADKKTETPLQKYQRLQFEVQSLRDEVQIIADSNGEVEQGIKGVEMAHQLAELQNQLSLLLDNDKLRPILDENRQILHYSQLGGDTSKTLINGIKSFTESSGETADNNKDKSDSAAATSATSANHVKYELYYTGDQAKYQQLQRLTDLDKRLAQLETLLGNKTELSIPLTQSLVEIKEKLALLDSSKLDVLQQKMKLVTKQMESVKVQDESVTKSLTTNESKINSIYELMNRWDVIGQQLPTVINRLYTLRSLHEEGLSFSNHITQLDKEQSNITSLLKTNSTVMNKMDESFKSNMQTIQLNVEALEKRINELTKK</sequence>
<dbReference type="GO" id="GO:0007017">
    <property type="term" value="P:microtubule-based process"/>
    <property type="evidence" value="ECO:0007669"/>
    <property type="project" value="InterPro"/>
</dbReference>
<keyword evidence="6" id="KW-0653">Protein transport</keyword>
<dbReference type="Pfam" id="PF03911">
    <property type="entry name" value="Sec61_beta"/>
    <property type="match status" value="1"/>
</dbReference>
<evidence type="ECO:0000256" key="10">
    <source>
        <dbReference type="ARBA" id="ARBA00037847"/>
    </source>
</evidence>
<evidence type="ECO:0000256" key="1">
    <source>
        <dbReference type="ARBA" id="ARBA00004496"/>
    </source>
</evidence>
<keyword evidence="7 12" id="KW-1133">Transmembrane helix</keyword>
<dbReference type="FunCoup" id="D3BPR8">
    <property type="interactions" value="340"/>
</dbReference>
<evidence type="ECO:0000256" key="6">
    <source>
        <dbReference type="ARBA" id="ARBA00022927"/>
    </source>
</evidence>
<evidence type="ECO:0000256" key="7">
    <source>
        <dbReference type="ARBA" id="ARBA00022989"/>
    </source>
</evidence>
<keyword evidence="3" id="KW-0813">Transport</keyword>
<accession>D3BPR8</accession>
<dbReference type="Proteomes" id="UP000001396">
    <property type="component" value="Unassembled WGS sequence"/>
</dbReference>
<evidence type="ECO:0000256" key="4">
    <source>
        <dbReference type="ARBA" id="ARBA00022490"/>
    </source>
</evidence>
<feature type="transmembrane region" description="Helical" evidence="12">
    <location>
        <begin position="42"/>
        <end position="62"/>
    </location>
</feature>
<keyword evidence="9 12" id="KW-0472">Membrane</keyword>
<evidence type="ECO:0000256" key="12">
    <source>
        <dbReference type="SAM" id="Phobius"/>
    </source>
</evidence>
<evidence type="ECO:0000256" key="3">
    <source>
        <dbReference type="ARBA" id="ARBA00022448"/>
    </source>
</evidence>
<dbReference type="OMA" id="YKFGDWE"/>
<dbReference type="STRING" id="670386.D3BPR8"/>
<comment type="similarity">
    <text evidence="2">Belongs to the SEC61-beta family.</text>
</comment>
<dbReference type="GO" id="GO:0005737">
    <property type="term" value="C:cytoplasm"/>
    <property type="evidence" value="ECO:0007669"/>
    <property type="project" value="UniProtKB-SubCell"/>
</dbReference>
<dbReference type="GeneID" id="31365407"/>
<dbReference type="InterPro" id="IPR016482">
    <property type="entry name" value="SecG/Sec61-beta/Sbh"/>
</dbReference>
<dbReference type="GO" id="GO:0015031">
    <property type="term" value="P:protein transport"/>
    <property type="evidence" value="ECO:0007669"/>
    <property type="project" value="UniProtKB-KW"/>
</dbReference>
<evidence type="ECO:0000256" key="5">
    <source>
        <dbReference type="ARBA" id="ARBA00022692"/>
    </source>
</evidence>
<reference evidence="13 14" key="1">
    <citation type="journal article" date="2011" name="Genome Res.">
        <title>Phylogeny-wide analysis of social amoeba genomes highlights ancient origins for complex intercellular communication.</title>
        <authorList>
            <person name="Heidel A.J."/>
            <person name="Lawal H.M."/>
            <person name="Felder M."/>
            <person name="Schilde C."/>
            <person name="Helps N.R."/>
            <person name="Tunggal B."/>
            <person name="Rivero F."/>
            <person name="John U."/>
            <person name="Schleicher M."/>
            <person name="Eichinger L."/>
            <person name="Platzer M."/>
            <person name="Noegel A.A."/>
            <person name="Schaap P."/>
            <person name="Gloeckner G."/>
        </authorList>
    </citation>
    <scope>NUCLEOTIDE SEQUENCE [LARGE SCALE GENOMIC DNA]</scope>
    <source>
        <strain evidence="14">ATCC 26659 / Pp 5 / PN500</strain>
    </source>
</reference>
<name>D3BPR8_HETP5</name>
<keyword evidence="4" id="KW-0963">Cytoplasm</keyword>
<protein>
    <submittedName>
        <fullName evidence="13">Dynactin 50 kDa subunit</fullName>
    </submittedName>
</protein>
<dbReference type="Pfam" id="PF04912">
    <property type="entry name" value="Dynamitin"/>
    <property type="match status" value="1"/>
</dbReference>
<evidence type="ECO:0000313" key="13">
    <source>
        <dbReference type="EMBL" id="EFA76630.1"/>
    </source>
</evidence>
<dbReference type="InterPro" id="IPR028133">
    <property type="entry name" value="Dynamitin"/>
</dbReference>
<dbReference type="GO" id="GO:0012505">
    <property type="term" value="C:endomembrane system"/>
    <property type="evidence" value="ECO:0007669"/>
    <property type="project" value="UniProtKB-SubCell"/>
</dbReference>
<keyword evidence="8" id="KW-0811">Translocation</keyword>
<dbReference type="PANTHER" id="PTHR15346">
    <property type="entry name" value="DYNACTIN SUBUNIT"/>
    <property type="match status" value="1"/>
</dbReference>
<dbReference type="InParanoid" id="D3BPR8"/>
<comment type="subcellular location">
    <subcellularLocation>
        <location evidence="1">Cytoplasm</location>
    </subcellularLocation>
    <subcellularLocation>
        <location evidence="10">Endomembrane system</location>
        <topology evidence="10">Single-pass membrane protein</topology>
    </subcellularLocation>
</comment>
<evidence type="ECO:0000256" key="2">
    <source>
        <dbReference type="ARBA" id="ARBA00006103"/>
    </source>
</evidence>
<gene>
    <name evidence="13" type="primary">dynB</name>
    <name evidence="13" type="ORF">PPL_09935</name>
</gene>
<evidence type="ECO:0000313" key="14">
    <source>
        <dbReference type="Proteomes" id="UP000001396"/>
    </source>
</evidence>
<proteinExistence type="inferred from homology"/>
<dbReference type="RefSeq" id="XP_020428762.1">
    <property type="nucleotide sequence ID" value="XM_020580722.1"/>
</dbReference>
<evidence type="ECO:0000256" key="8">
    <source>
        <dbReference type="ARBA" id="ARBA00023010"/>
    </source>
</evidence>
<dbReference type="AlphaFoldDB" id="D3BPR8"/>
<evidence type="ECO:0000256" key="9">
    <source>
        <dbReference type="ARBA" id="ARBA00023136"/>
    </source>
</evidence>
<keyword evidence="14" id="KW-1185">Reference proteome</keyword>